<keyword evidence="4" id="KW-1003">Cell membrane</keyword>
<keyword evidence="7" id="KW-0808">Transferase</keyword>
<keyword evidence="12 15" id="KW-1133">Transmembrane helix</keyword>
<evidence type="ECO:0000256" key="9">
    <source>
        <dbReference type="ARBA" id="ARBA00022741"/>
    </source>
</evidence>
<feature type="domain" description="HAMP" evidence="17">
    <location>
        <begin position="194"/>
        <end position="246"/>
    </location>
</feature>
<dbReference type="CDD" id="cd06225">
    <property type="entry name" value="HAMP"/>
    <property type="match status" value="1"/>
</dbReference>
<dbReference type="PANTHER" id="PTHR44936">
    <property type="entry name" value="SENSOR PROTEIN CREC"/>
    <property type="match status" value="1"/>
</dbReference>
<organism evidence="18 19">
    <name type="scientific">Bosea eneae</name>
    <dbReference type="NCBI Taxonomy" id="151454"/>
    <lineage>
        <taxon>Bacteria</taxon>
        <taxon>Pseudomonadati</taxon>
        <taxon>Pseudomonadota</taxon>
        <taxon>Alphaproteobacteria</taxon>
        <taxon>Hyphomicrobiales</taxon>
        <taxon>Boseaceae</taxon>
        <taxon>Bosea</taxon>
    </lineage>
</organism>
<evidence type="ECO:0000256" key="12">
    <source>
        <dbReference type="ARBA" id="ARBA00022989"/>
    </source>
</evidence>
<evidence type="ECO:0000256" key="7">
    <source>
        <dbReference type="ARBA" id="ARBA00022679"/>
    </source>
</evidence>
<proteinExistence type="predicted"/>
<keyword evidence="10" id="KW-0418">Kinase</keyword>
<dbReference type="Pfam" id="PF00512">
    <property type="entry name" value="HisKA"/>
    <property type="match status" value="1"/>
</dbReference>
<evidence type="ECO:0000256" key="13">
    <source>
        <dbReference type="ARBA" id="ARBA00023012"/>
    </source>
</evidence>
<keyword evidence="11 18" id="KW-0067">ATP-binding</keyword>
<evidence type="ECO:0000256" key="14">
    <source>
        <dbReference type="ARBA" id="ARBA00023136"/>
    </source>
</evidence>
<evidence type="ECO:0000313" key="19">
    <source>
        <dbReference type="Proteomes" id="UP001596053"/>
    </source>
</evidence>
<protein>
    <recommendedName>
        <fullName evidence="3">histidine kinase</fullName>
        <ecNumber evidence="3">2.7.13.3</ecNumber>
    </recommendedName>
</protein>
<keyword evidence="8 15" id="KW-0812">Transmembrane</keyword>
<keyword evidence="5" id="KW-0997">Cell inner membrane</keyword>
<evidence type="ECO:0000313" key="18">
    <source>
        <dbReference type="EMBL" id="MFC5420782.1"/>
    </source>
</evidence>
<dbReference type="Gene3D" id="3.30.565.10">
    <property type="entry name" value="Histidine kinase-like ATPase, C-terminal domain"/>
    <property type="match status" value="1"/>
</dbReference>
<dbReference type="CDD" id="cd00082">
    <property type="entry name" value="HisKA"/>
    <property type="match status" value="1"/>
</dbReference>
<dbReference type="Pfam" id="PF02518">
    <property type="entry name" value="HATPase_c"/>
    <property type="match status" value="1"/>
</dbReference>
<dbReference type="InterPro" id="IPR003661">
    <property type="entry name" value="HisK_dim/P_dom"/>
</dbReference>
<evidence type="ECO:0000256" key="2">
    <source>
        <dbReference type="ARBA" id="ARBA00004429"/>
    </source>
</evidence>
<dbReference type="SUPFAM" id="SSF47384">
    <property type="entry name" value="Homodimeric domain of signal transducing histidine kinase"/>
    <property type="match status" value="1"/>
</dbReference>
<comment type="subcellular location">
    <subcellularLocation>
        <location evidence="2">Cell inner membrane</location>
        <topology evidence="2">Multi-pass membrane protein</topology>
    </subcellularLocation>
</comment>
<dbReference type="InterPro" id="IPR004358">
    <property type="entry name" value="Sig_transdc_His_kin-like_C"/>
</dbReference>
<keyword evidence="19" id="KW-1185">Reference proteome</keyword>
<dbReference type="InterPro" id="IPR050980">
    <property type="entry name" value="2C_sensor_his_kinase"/>
</dbReference>
<evidence type="ECO:0000256" key="6">
    <source>
        <dbReference type="ARBA" id="ARBA00022553"/>
    </source>
</evidence>
<evidence type="ECO:0000256" key="10">
    <source>
        <dbReference type="ARBA" id="ARBA00022777"/>
    </source>
</evidence>
<dbReference type="SMART" id="SM00304">
    <property type="entry name" value="HAMP"/>
    <property type="match status" value="1"/>
</dbReference>
<keyword evidence="13" id="KW-0902">Two-component regulatory system</keyword>
<sequence>MTRMFQKGFPDTVASRAILILVAALLAFHLVGYWAYRVGVESLASAQRDRGLAERIVSIKRAIAGIPHEPERDRAAHDLSSASLEVHWSKVSLVLGTAPTTERTAAMEAKLKELVPDLATESFRLGFADDGALGSGDADAYRHMMLVSVRLDDGSWVNFSSTTLGATQHADWSVLAVTICFGVAIIVVAVLLLRWATRPLRDLAVAAERFSLDQIPKPLAETGPAEVRRAARAFNTMRERIQRLVSERMQALAAVSHDLRTPITRLRLRSELMEDDATRDLVDADLAEMEGMIDSTLEFLRGGVSSEAIRAIDIVSVIETIVDDHADQGHAVSLSGAGHGRVLGRLLALKRAFWNVVGNAVKYGSHVTVMVDETPAGFVITVEDDGPGIPEGDMERVFQPFIRLEESRGRETGGSGLGLTIARAVVLAHGGEIALGNRPEGGLRVTITLPSLAQPEQQLAQAIAGDSVMPHGPTVPTASHPAST</sequence>
<dbReference type="InterPro" id="IPR036097">
    <property type="entry name" value="HisK_dim/P_sf"/>
</dbReference>
<evidence type="ECO:0000259" key="17">
    <source>
        <dbReference type="PROSITE" id="PS50885"/>
    </source>
</evidence>
<comment type="catalytic activity">
    <reaction evidence="1">
        <text>ATP + protein L-histidine = ADP + protein N-phospho-L-histidine.</text>
        <dbReference type="EC" id="2.7.13.3"/>
    </reaction>
</comment>
<dbReference type="Proteomes" id="UP001596053">
    <property type="component" value="Unassembled WGS sequence"/>
</dbReference>
<dbReference type="SMART" id="SM00388">
    <property type="entry name" value="HisKA"/>
    <property type="match status" value="1"/>
</dbReference>
<dbReference type="InterPro" id="IPR036890">
    <property type="entry name" value="HATPase_C_sf"/>
</dbReference>
<dbReference type="PRINTS" id="PR00344">
    <property type="entry name" value="BCTRLSENSOR"/>
</dbReference>
<evidence type="ECO:0000256" key="15">
    <source>
        <dbReference type="SAM" id="Phobius"/>
    </source>
</evidence>
<name>A0ABW0IR49_9HYPH</name>
<evidence type="ECO:0000256" key="11">
    <source>
        <dbReference type="ARBA" id="ARBA00022840"/>
    </source>
</evidence>
<dbReference type="GO" id="GO:0005524">
    <property type="term" value="F:ATP binding"/>
    <property type="evidence" value="ECO:0007669"/>
    <property type="project" value="UniProtKB-KW"/>
</dbReference>
<evidence type="ECO:0000256" key="5">
    <source>
        <dbReference type="ARBA" id="ARBA00022519"/>
    </source>
</evidence>
<dbReference type="PANTHER" id="PTHR44936:SF5">
    <property type="entry name" value="SENSOR HISTIDINE KINASE ENVZ"/>
    <property type="match status" value="1"/>
</dbReference>
<dbReference type="Gene3D" id="1.10.287.130">
    <property type="match status" value="1"/>
</dbReference>
<keyword evidence="6" id="KW-0597">Phosphoprotein</keyword>
<comment type="caution">
    <text evidence="18">The sequence shown here is derived from an EMBL/GenBank/DDBJ whole genome shotgun (WGS) entry which is preliminary data.</text>
</comment>
<dbReference type="SMART" id="SM00387">
    <property type="entry name" value="HATPase_c"/>
    <property type="match status" value="1"/>
</dbReference>
<dbReference type="InterPro" id="IPR003660">
    <property type="entry name" value="HAMP_dom"/>
</dbReference>
<evidence type="ECO:0000256" key="3">
    <source>
        <dbReference type="ARBA" id="ARBA00012438"/>
    </source>
</evidence>
<feature type="domain" description="Histidine kinase" evidence="16">
    <location>
        <begin position="254"/>
        <end position="453"/>
    </location>
</feature>
<dbReference type="PROSITE" id="PS50885">
    <property type="entry name" value="HAMP"/>
    <property type="match status" value="1"/>
</dbReference>
<dbReference type="SUPFAM" id="SSF55874">
    <property type="entry name" value="ATPase domain of HSP90 chaperone/DNA topoisomerase II/histidine kinase"/>
    <property type="match status" value="1"/>
</dbReference>
<dbReference type="PROSITE" id="PS50109">
    <property type="entry name" value="HIS_KIN"/>
    <property type="match status" value="1"/>
</dbReference>
<dbReference type="RefSeq" id="WP_377799179.1">
    <property type="nucleotide sequence ID" value="NZ_JBHSLW010000020.1"/>
</dbReference>
<reference evidence="19" key="1">
    <citation type="journal article" date="2019" name="Int. J. Syst. Evol. Microbiol.">
        <title>The Global Catalogue of Microorganisms (GCM) 10K type strain sequencing project: providing services to taxonomists for standard genome sequencing and annotation.</title>
        <authorList>
            <consortium name="The Broad Institute Genomics Platform"/>
            <consortium name="The Broad Institute Genome Sequencing Center for Infectious Disease"/>
            <person name="Wu L."/>
            <person name="Ma J."/>
        </authorList>
    </citation>
    <scope>NUCLEOTIDE SEQUENCE [LARGE SCALE GENOMIC DNA]</scope>
    <source>
        <strain evidence="19">NCAIM B.01391</strain>
    </source>
</reference>
<evidence type="ECO:0000256" key="4">
    <source>
        <dbReference type="ARBA" id="ARBA00022475"/>
    </source>
</evidence>
<evidence type="ECO:0000256" key="1">
    <source>
        <dbReference type="ARBA" id="ARBA00000085"/>
    </source>
</evidence>
<keyword evidence="9" id="KW-0547">Nucleotide-binding</keyword>
<accession>A0ABW0IR49</accession>
<evidence type="ECO:0000256" key="8">
    <source>
        <dbReference type="ARBA" id="ARBA00022692"/>
    </source>
</evidence>
<dbReference type="Pfam" id="PF00672">
    <property type="entry name" value="HAMP"/>
    <property type="match status" value="1"/>
</dbReference>
<dbReference type="EC" id="2.7.13.3" evidence="3"/>
<dbReference type="InterPro" id="IPR003594">
    <property type="entry name" value="HATPase_dom"/>
</dbReference>
<feature type="transmembrane region" description="Helical" evidence="15">
    <location>
        <begin position="172"/>
        <end position="193"/>
    </location>
</feature>
<keyword evidence="14 15" id="KW-0472">Membrane</keyword>
<dbReference type="EMBL" id="JBHSLW010000020">
    <property type="protein sequence ID" value="MFC5420782.1"/>
    <property type="molecule type" value="Genomic_DNA"/>
</dbReference>
<gene>
    <name evidence="18" type="ORF">ACFPOB_14585</name>
</gene>
<evidence type="ECO:0000259" key="16">
    <source>
        <dbReference type="PROSITE" id="PS50109"/>
    </source>
</evidence>
<dbReference type="InterPro" id="IPR005467">
    <property type="entry name" value="His_kinase_dom"/>
</dbReference>